<dbReference type="AlphaFoldDB" id="A0A3B3QYB9"/>
<dbReference type="GO" id="GO:0070836">
    <property type="term" value="P:caveola assembly"/>
    <property type="evidence" value="ECO:0007669"/>
    <property type="project" value="InterPro"/>
</dbReference>
<reference evidence="8" key="1">
    <citation type="submission" date="2025-08" db="UniProtKB">
        <authorList>
            <consortium name="Ensembl"/>
        </authorList>
    </citation>
    <scope>IDENTIFICATION</scope>
</reference>
<evidence type="ECO:0000256" key="2">
    <source>
        <dbReference type="ARBA" id="ARBA00010988"/>
    </source>
</evidence>
<evidence type="ECO:0000256" key="1">
    <source>
        <dbReference type="ARBA" id="ARBA00004202"/>
    </source>
</evidence>
<evidence type="ECO:0000256" key="6">
    <source>
        <dbReference type="RuleBase" id="RU000680"/>
    </source>
</evidence>
<comment type="similarity">
    <text evidence="2 6">Belongs to the caveolin family.</text>
</comment>
<dbReference type="STRING" id="1676925.ENSPKIP00000011123"/>
<evidence type="ECO:0000256" key="7">
    <source>
        <dbReference type="SAM" id="Phobius"/>
    </source>
</evidence>
<proteinExistence type="inferred from homology"/>
<reference evidence="8" key="2">
    <citation type="submission" date="2025-09" db="UniProtKB">
        <authorList>
            <consortium name="Ensembl"/>
        </authorList>
    </citation>
    <scope>IDENTIFICATION</scope>
</reference>
<dbReference type="GO" id="GO:0001937">
    <property type="term" value="P:negative regulation of endothelial cell proliferation"/>
    <property type="evidence" value="ECO:0007669"/>
    <property type="project" value="TreeGrafter"/>
</dbReference>
<dbReference type="GO" id="GO:0042383">
    <property type="term" value="C:sarcolemma"/>
    <property type="evidence" value="ECO:0007669"/>
    <property type="project" value="TreeGrafter"/>
</dbReference>
<accession>A0A3B3QYB9</accession>
<keyword evidence="7" id="KW-0812">Transmembrane</keyword>
<dbReference type="InterPro" id="IPR001612">
    <property type="entry name" value="Caveolin"/>
</dbReference>
<keyword evidence="5 6" id="KW-0472">Membrane</keyword>
<dbReference type="GO" id="GO:0060090">
    <property type="term" value="F:molecular adaptor activity"/>
    <property type="evidence" value="ECO:0007669"/>
    <property type="project" value="TreeGrafter"/>
</dbReference>
<keyword evidence="4 6" id="KW-0333">Golgi apparatus</keyword>
<dbReference type="GO" id="GO:0005901">
    <property type="term" value="C:caveola"/>
    <property type="evidence" value="ECO:0007669"/>
    <property type="project" value="UniProtKB-SubCell"/>
</dbReference>
<dbReference type="GO" id="GO:0000139">
    <property type="term" value="C:Golgi membrane"/>
    <property type="evidence" value="ECO:0007669"/>
    <property type="project" value="UniProtKB-SubCell"/>
</dbReference>
<dbReference type="GO" id="GO:0051480">
    <property type="term" value="P:regulation of cytosolic calcium ion concentration"/>
    <property type="evidence" value="ECO:0007669"/>
    <property type="project" value="TreeGrafter"/>
</dbReference>
<dbReference type="GO" id="GO:0031410">
    <property type="term" value="C:cytoplasmic vesicle"/>
    <property type="evidence" value="ECO:0007669"/>
    <property type="project" value="TreeGrafter"/>
</dbReference>
<evidence type="ECO:0000313" key="8">
    <source>
        <dbReference type="Ensembl" id="ENSPKIP00000011123.1"/>
    </source>
</evidence>
<comment type="function">
    <text evidence="6">May act as a scaffolding protein within caveolar membranes. Interacts directly with G-protein alpha subunits and can functionally regulate their activity.</text>
</comment>
<protein>
    <recommendedName>
        <fullName evidence="6">Caveolin</fullName>
    </recommendedName>
</protein>
<name>A0A3B3QYB9_9TELE</name>
<evidence type="ECO:0000256" key="5">
    <source>
        <dbReference type="ARBA" id="ARBA00023136"/>
    </source>
</evidence>
<sequence>MGLEKEKSETKVLVDHIDGDDGGDLSRSMRPILGWNEKVSRVTEDRDPHGINTELQVGFPDIIGEPPGVRSFDAVWICSHAALELLKYSLYRLLTALLAVPVSFIAGLLFAVTSCINIWLITPLMRSCVMAMSPVKTVWSSWTLLFVEPFFRSTGRCLASLTQIVT</sequence>
<evidence type="ECO:0000256" key="3">
    <source>
        <dbReference type="ARBA" id="ARBA00022475"/>
    </source>
</evidence>
<dbReference type="Pfam" id="PF01146">
    <property type="entry name" value="Caveolin"/>
    <property type="match status" value="1"/>
</dbReference>
<dbReference type="GO" id="GO:0005925">
    <property type="term" value="C:focal adhesion"/>
    <property type="evidence" value="ECO:0007669"/>
    <property type="project" value="TreeGrafter"/>
</dbReference>
<feature type="transmembrane region" description="Helical" evidence="7">
    <location>
        <begin position="93"/>
        <end position="120"/>
    </location>
</feature>
<evidence type="ECO:0000313" key="9">
    <source>
        <dbReference type="Proteomes" id="UP000261540"/>
    </source>
</evidence>
<keyword evidence="7" id="KW-1133">Transmembrane helix</keyword>
<dbReference type="GO" id="GO:0008286">
    <property type="term" value="P:insulin receptor signaling pathway"/>
    <property type="evidence" value="ECO:0007669"/>
    <property type="project" value="TreeGrafter"/>
</dbReference>
<dbReference type="GO" id="GO:0030154">
    <property type="term" value="P:cell differentiation"/>
    <property type="evidence" value="ECO:0007669"/>
    <property type="project" value="TreeGrafter"/>
</dbReference>
<dbReference type="GeneTree" id="ENSGT00950000183006"/>
<dbReference type="PANTHER" id="PTHR10844">
    <property type="entry name" value="CAVEOLIN"/>
    <property type="match status" value="1"/>
</dbReference>
<keyword evidence="9" id="KW-1185">Reference proteome</keyword>
<dbReference type="PANTHER" id="PTHR10844:SF3">
    <property type="entry name" value="CAVEOLIN-2"/>
    <property type="match status" value="1"/>
</dbReference>
<evidence type="ECO:0000256" key="4">
    <source>
        <dbReference type="ARBA" id="ARBA00023034"/>
    </source>
</evidence>
<dbReference type="GO" id="GO:0019901">
    <property type="term" value="F:protein kinase binding"/>
    <property type="evidence" value="ECO:0007669"/>
    <property type="project" value="TreeGrafter"/>
</dbReference>
<dbReference type="Proteomes" id="UP000261540">
    <property type="component" value="Unplaced"/>
</dbReference>
<dbReference type="GO" id="GO:0048471">
    <property type="term" value="C:perinuclear region of cytoplasm"/>
    <property type="evidence" value="ECO:0007669"/>
    <property type="project" value="TreeGrafter"/>
</dbReference>
<dbReference type="Ensembl" id="ENSPKIT00000035263.1">
    <property type="protein sequence ID" value="ENSPKIP00000011123.1"/>
    <property type="gene ID" value="ENSPKIG00000025553.1"/>
</dbReference>
<organism evidence="8 9">
    <name type="scientific">Paramormyrops kingsleyae</name>
    <dbReference type="NCBI Taxonomy" id="1676925"/>
    <lineage>
        <taxon>Eukaryota</taxon>
        <taxon>Metazoa</taxon>
        <taxon>Chordata</taxon>
        <taxon>Craniata</taxon>
        <taxon>Vertebrata</taxon>
        <taxon>Euteleostomi</taxon>
        <taxon>Actinopterygii</taxon>
        <taxon>Neopterygii</taxon>
        <taxon>Teleostei</taxon>
        <taxon>Osteoglossocephala</taxon>
        <taxon>Osteoglossomorpha</taxon>
        <taxon>Osteoglossiformes</taxon>
        <taxon>Mormyridae</taxon>
        <taxon>Paramormyrops</taxon>
    </lineage>
</organism>
<comment type="subcellular location">
    <subcellularLocation>
        <location evidence="1 6">Cell membrane</location>
        <topology evidence="1 6">Peripheral membrane protein</topology>
    </subcellularLocation>
    <subcellularLocation>
        <location evidence="6">Golgi apparatus membrane</location>
        <topology evidence="6">Peripheral membrane protein</topology>
    </subcellularLocation>
    <subcellularLocation>
        <location evidence="6">Membrane</location>
        <location evidence="6">Caveola</location>
        <topology evidence="6">Peripheral membrane protein</topology>
    </subcellularLocation>
</comment>
<keyword evidence="3 6" id="KW-1003">Cell membrane</keyword>